<evidence type="ECO:0000256" key="3">
    <source>
        <dbReference type="ARBA" id="ARBA00023125"/>
    </source>
</evidence>
<dbReference type="SUPFAM" id="SSF47413">
    <property type="entry name" value="lambda repressor-like DNA-binding domains"/>
    <property type="match status" value="1"/>
</dbReference>
<dbReference type="InterPro" id="IPR028082">
    <property type="entry name" value="Peripla_BP_I"/>
</dbReference>
<dbReference type="InterPro" id="IPR000843">
    <property type="entry name" value="HTH_LacI"/>
</dbReference>
<feature type="domain" description="HTH cro/C1-type" evidence="6">
    <location>
        <begin position="19"/>
        <end position="61"/>
    </location>
</feature>
<protein>
    <submittedName>
        <fullName evidence="7">Transcriptional regulator</fullName>
    </submittedName>
</protein>
<reference evidence="7 8" key="1">
    <citation type="journal article" date="2015" name="Genome Announc.">
        <title>Expanding the biotechnology potential of lactobacilli through comparative genomics of 213 strains and associated genera.</title>
        <authorList>
            <person name="Sun Z."/>
            <person name="Harris H.M."/>
            <person name="McCann A."/>
            <person name="Guo C."/>
            <person name="Argimon S."/>
            <person name="Zhang W."/>
            <person name="Yang X."/>
            <person name="Jeffery I.B."/>
            <person name="Cooney J.C."/>
            <person name="Kagawa T.F."/>
            <person name="Liu W."/>
            <person name="Song Y."/>
            <person name="Salvetti E."/>
            <person name="Wrobel A."/>
            <person name="Rasinkangas P."/>
            <person name="Parkhill J."/>
            <person name="Rea M.C."/>
            <person name="O'Sullivan O."/>
            <person name="Ritari J."/>
            <person name="Douillard F.P."/>
            <person name="Paul Ross R."/>
            <person name="Yang R."/>
            <person name="Briner A.E."/>
            <person name="Felis G.E."/>
            <person name="de Vos W.M."/>
            <person name="Barrangou R."/>
            <person name="Klaenhammer T.R."/>
            <person name="Caufield P.W."/>
            <person name="Cui Y."/>
            <person name="Zhang H."/>
            <person name="O'Toole P.W."/>
        </authorList>
    </citation>
    <scope>NUCLEOTIDE SEQUENCE [LARGE SCALE GENOMIC DNA]</scope>
    <source>
        <strain evidence="7 8">DSM 17896</strain>
    </source>
</reference>
<dbReference type="Pfam" id="PF00356">
    <property type="entry name" value="LacI"/>
    <property type="match status" value="1"/>
</dbReference>
<evidence type="ECO:0000259" key="6">
    <source>
        <dbReference type="PROSITE" id="PS50943"/>
    </source>
</evidence>
<dbReference type="InterPro" id="IPR001387">
    <property type="entry name" value="Cro/C1-type_HTH"/>
</dbReference>
<dbReference type="InterPro" id="IPR010982">
    <property type="entry name" value="Lambda_DNA-bd_dom_sf"/>
</dbReference>
<dbReference type="Pfam" id="PF00532">
    <property type="entry name" value="Peripla_BP_1"/>
    <property type="match status" value="1"/>
</dbReference>
<evidence type="ECO:0000256" key="2">
    <source>
        <dbReference type="ARBA" id="ARBA00023015"/>
    </source>
</evidence>
<dbReference type="Gene3D" id="3.40.50.2300">
    <property type="match status" value="2"/>
</dbReference>
<dbReference type="PROSITE" id="PS00356">
    <property type="entry name" value="HTH_LACI_1"/>
    <property type="match status" value="1"/>
</dbReference>
<dbReference type="PANTHER" id="PTHR30146">
    <property type="entry name" value="LACI-RELATED TRANSCRIPTIONAL REPRESSOR"/>
    <property type="match status" value="1"/>
</dbReference>
<keyword evidence="2" id="KW-0805">Transcription regulation</keyword>
<dbReference type="SUPFAM" id="SSF53822">
    <property type="entry name" value="Periplasmic binding protein-like I"/>
    <property type="match status" value="1"/>
</dbReference>
<dbReference type="GO" id="GO:0000976">
    <property type="term" value="F:transcription cis-regulatory region binding"/>
    <property type="evidence" value="ECO:0007669"/>
    <property type="project" value="TreeGrafter"/>
</dbReference>
<evidence type="ECO:0000256" key="1">
    <source>
        <dbReference type="ARBA" id="ARBA00022491"/>
    </source>
</evidence>
<dbReference type="SMART" id="SM00354">
    <property type="entry name" value="HTH_LACI"/>
    <property type="match status" value="1"/>
</dbReference>
<keyword evidence="3" id="KW-0238">DNA-binding</keyword>
<dbReference type="GO" id="GO:0003700">
    <property type="term" value="F:DNA-binding transcription factor activity"/>
    <property type="evidence" value="ECO:0007669"/>
    <property type="project" value="TreeGrafter"/>
</dbReference>
<dbReference type="EMBL" id="JQBW01000010">
    <property type="protein sequence ID" value="KRN58529.1"/>
    <property type="molecule type" value="Genomic_DNA"/>
</dbReference>
<proteinExistence type="predicted"/>
<evidence type="ECO:0000256" key="4">
    <source>
        <dbReference type="ARBA" id="ARBA00023163"/>
    </source>
</evidence>
<organism evidence="7 8">
    <name type="scientific">Limosilactobacillus secaliphilus</name>
    <dbReference type="NCBI Taxonomy" id="396268"/>
    <lineage>
        <taxon>Bacteria</taxon>
        <taxon>Bacillati</taxon>
        <taxon>Bacillota</taxon>
        <taxon>Bacilli</taxon>
        <taxon>Lactobacillales</taxon>
        <taxon>Lactobacillaceae</taxon>
        <taxon>Limosilactobacillus</taxon>
    </lineage>
</organism>
<dbReference type="PANTHER" id="PTHR30146:SF95">
    <property type="entry name" value="RIBOSE OPERON REPRESSOR"/>
    <property type="match status" value="1"/>
</dbReference>
<keyword evidence="1" id="KW-0678">Repressor</keyword>
<dbReference type="InterPro" id="IPR001761">
    <property type="entry name" value="Peripla_BP/Lac1_sug-bd_dom"/>
</dbReference>
<evidence type="ECO:0000313" key="8">
    <source>
        <dbReference type="Proteomes" id="UP000050934"/>
    </source>
</evidence>
<gene>
    <name evidence="7" type="ORF">IV45_GL000979</name>
</gene>
<dbReference type="PROSITE" id="PS50932">
    <property type="entry name" value="HTH_LACI_2"/>
    <property type="match status" value="1"/>
</dbReference>
<dbReference type="CDD" id="cd01392">
    <property type="entry name" value="HTH_LacI"/>
    <property type="match status" value="1"/>
</dbReference>
<dbReference type="CDD" id="cd06291">
    <property type="entry name" value="PBP1_Qymf-like"/>
    <property type="match status" value="1"/>
</dbReference>
<accession>A0A0R2I0A7</accession>
<dbReference type="PRINTS" id="PR00036">
    <property type="entry name" value="HTHLACI"/>
</dbReference>
<dbReference type="AlphaFoldDB" id="A0A0R2I0A7"/>
<dbReference type="PROSITE" id="PS50943">
    <property type="entry name" value="HTH_CROC1"/>
    <property type="match status" value="1"/>
</dbReference>
<feature type="domain" description="HTH lacI-type" evidence="5">
    <location>
        <begin position="17"/>
        <end position="71"/>
    </location>
</feature>
<name>A0A0R2I0A7_9LACO</name>
<keyword evidence="8" id="KW-1185">Reference proteome</keyword>
<dbReference type="Proteomes" id="UP000050934">
    <property type="component" value="Unassembled WGS sequence"/>
</dbReference>
<dbReference type="Gene3D" id="1.10.260.40">
    <property type="entry name" value="lambda repressor-like DNA-binding domains"/>
    <property type="match status" value="1"/>
</dbReference>
<evidence type="ECO:0000313" key="7">
    <source>
        <dbReference type="EMBL" id="KRN58529.1"/>
    </source>
</evidence>
<comment type="caution">
    <text evidence="7">The sequence shown here is derived from an EMBL/GenBank/DDBJ whole genome shotgun (WGS) entry which is preliminary data.</text>
</comment>
<dbReference type="STRING" id="396268.IV45_GL000979"/>
<dbReference type="PATRIC" id="fig|396268.3.peg.991"/>
<sequence>MDYNKNNSQMGFMKMVVKLKDVAELAGVSVTTVSRVINNYGSLSERTIKKVHEAMRKLNYQPNALARAMQGKPSKFIGLIFPNITNPFYAELINSLEYKLFKKGYKTIIASSAQNEEIEHDYLGMLMANQVDGIISGSHNLGIREYQQLSSPIVSFDRYLADNVPIVAADSYHGGQLSAQYVVKKGARHVAVMIDEDTSVSPTLNRVQGAIDYLSQKHITYTPLDRKHTNFDEVFPGEYDGVIATNDLQALMIRNVGVKHGKKINEDFVVTGYDGTKVILATEPSLPTVIQPIGAIADELIKTLMAKIKDPQAEVQPQQLKVTFHYPEM</sequence>
<evidence type="ECO:0000259" key="5">
    <source>
        <dbReference type="PROSITE" id="PS50932"/>
    </source>
</evidence>
<keyword evidence="4" id="KW-0804">Transcription</keyword>